<sequence>MSDAAKPRIVAFANQKGGVGKTTTAVNLAAALAARHKVLVIDLDPQGNASTGLGIDRAQRKPGSYAMLLDGKLPADCIRATAIPNLSIIPADPDLAGAELELVDIEGRETRLRQALKGLTGYGWVMLDCPPSLGLLTLNALVAADSVLVPLQTEFYALEGVSQITQTIERVKRALNPALELEGIALTMFDRRNNLAEAVSADVRAHFGKAVFDTAIPRNVRVSEAPSHGLPVTVYDFRSPGAQAYVALAAELLRRHRQRLKANAG</sequence>
<dbReference type="InterPro" id="IPR027417">
    <property type="entry name" value="P-loop_NTPase"/>
</dbReference>
<dbReference type="Gene3D" id="3.40.50.300">
    <property type="entry name" value="P-loop containing nucleotide triphosphate hydrolases"/>
    <property type="match status" value="1"/>
</dbReference>
<dbReference type="OrthoDB" id="9815116at2"/>
<evidence type="ECO:0000256" key="2">
    <source>
        <dbReference type="ARBA" id="ARBA00074747"/>
    </source>
</evidence>
<evidence type="ECO:0000259" key="3">
    <source>
        <dbReference type="Pfam" id="PF13614"/>
    </source>
</evidence>
<evidence type="ECO:0000313" key="5">
    <source>
        <dbReference type="Proteomes" id="UP000282957"/>
    </source>
</evidence>
<dbReference type="Pfam" id="PF13614">
    <property type="entry name" value="AAA_31"/>
    <property type="match status" value="1"/>
</dbReference>
<evidence type="ECO:0000256" key="1">
    <source>
        <dbReference type="ARBA" id="ARBA00057242"/>
    </source>
</evidence>
<dbReference type="RefSeq" id="WP_127786387.1">
    <property type="nucleotide sequence ID" value="NZ_SACL01000001.1"/>
</dbReference>
<gene>
    <name evidence="4" type="ORF">EOD42_05240</name>
</gene>
<dbReference type="FunFam" id="3.40.50.300:FF:000285">
    <property type="entry name" value="Sporulation initiation inhibitor Soj"/>
    <property type="match status" value="1"/>
</dbReference>
<feature type="domain" description="AAA" evidence="3">
    <location>
        <begin position="8"/>
        <end position="180"/>
    </location>
</feature>
<dbReference type="PANTHER" id="PTHR13696">
    <property type="entry name" value="P-LOOP CONTAINING NUCLEOSIDE TRIPHOSPHATE HYDROLASE"/>
    <property type="match status" value="1"/>
</dbReference>
<name>A0A437MPC3_9PROT</name>
<organism evidence="4 5">
    <name type="scientific">Rhodovarius crocodyli</name>
    <dbReference type="NCBI Taxonomy" id="1979269"/>
    <lineage>
        <taxon>Bacteria</taxon>
        <taxon>Pseudomonadati</taxon>
        <taxon>Pseudomonadota</taxon>
        <taxon>Alphaproteobacteria</taxon>
        <taxon>Acetobacterales</taxon>
        <taxon>Roseomonadaceae</taxon>
        <taxon>Rhodovarius</taxon>
    </lineage>
</organism>
<accession>A0A437MPC3</accession>
<dbReference type="InterPro" id="IPR025669">
    <property type="entry name" value="AAA_dom"/>
</dbReference>
<reference evidence="4 5" key="1">
    <citation type="submission" date="2019-01" db="EMBL/GenBank/DDBJ databases">
        <authorList>
            <person name="Chen W.-M."/>
        </authorList>
    </citation>
    <scope>NUCLEOTIDE SEQUENCE [LARGE SCALE GENOMIC DNA]</scope>
    <source>
        <strain evidence="4 5">CCP-6</strain>
    </source>
</reference>
<dbReference type="AlphaFoldDB" id="A0A437MPC3"/>
<evidence type="ECO:0000313" key="4">
    <source>
        <dbReference type="EMBL" id="RVT99493.1"/>
    </source>
</evidence>
<dbReference type="Proteomes" id="UP000282957">
    <property type="component" value="Unassembled WGS sequence"/>
</dbReference>
<dbReference type="InterPro" id="IPR050678">
    <property type="entry name" value="DNA_Partitioning_ATPase"/>
</dbReference>
<protein>
    <recommendedName>
        <fullName evidence="2">Chromosome partitioning protein ParA</fullName>
    </recommendedName>
</protein>
<proteinExistence type="predicted"/>
<comment type="caution">
    <text evidence="4">The sequence shown here is derived from an EMBL/GenBank/DDBJ whole genome shotgun (WGS) entry which is preliminary data.</text>
</comment>
<dbReference type="CDD" id="cd02042">
    <property type="entry name" value="ParAB_family"/>
    <property type="match status" value="1"/>
</dbReference>
<dbReference type="EMBL" id="SACL01000001">
    <property type="protein sequence ID" value="RVT99493.1"/>
    <property type="molecule type" value="Genomic_DNA"/>
</dbReference>
<comment type="function">
    <text evidence="1">Involved in chromosome partition. Localize to both poles of the predivisional cell following completion of DNA replication.</text>
</comment>
<dbReference type="PIRSF" id="PIRSF009320">
    <property type="entry name" value="Nuc_binding_HP_1000"/>
    <property type="match status" value="1"/>
</dbReference>
<keyword evidence="5" id="KW-1185">Reference proteome</keyword>
<dbReference type="SUPFAM" id="SSF52540">
    <property type="entry name" value="P-loop containing nucleoside triphosphate hydrolases"/>
    <property type="match status" value="1"/>
</dbReference>
<dbReference type="PANTHER" id="PTHR13696:SF52">
    <property type="entry name" value="PARA FAMILY PROTEIN CT_582"/>
    <property type="match status" value="1"/>
</dbReference>